<proteinExistence type="predicted"/>
<keyword evidence="4" id="KW-1185">Reference proteome</keyword>
<sequence length="1181" mass="132338">MTYGRRMMAFVALSISVAMFSPCEYGTSAHAAAASDGDVALVLDFDRYPITAGPAGTTTAVTVSPPKRALRPRDSAVGQYVTFDGRDDVLVLDSLSPELKQTLAGAFTLEMDMMLKALGMRPTPTILEAFGSEGELVLRVRIIYLGSGDKETRVQVTYHNQDGKQNHVLMHNSSIIASPASQRIPSGQWVHVSVTFEPDQAVTLFIDGIRNFSAPLEGRLAEIQSIRFGGDNDRLDHKFIGALDRFRITAGILHDRDTSALMVKQGQQRMRASSREKWRELLRTPQADWHDHHPRLIITPARLAHIQQRLQTGRGPELLQRFLEECNAWIDPESPQYYDPQTFELLQDRYHQLIPALLCMGTQLSGNPAYAERAGEIAMAAAKHVGYDEVAASRGQIANVAGTAMMLALAYDWGFDHFTPEQRKEVRLALMEIAAGTYDQLTDPMTRHLWVLNWNAMGISALGLSSLAIADEVDAPVLKWLDHAERLASEYANFAVGSDGGFHEGPAYFFYGVQHLMVFFEALHSATGRDLFVESNMSKIMDYMAYMMLPGGRAFMNNRFTYPGAGNVRHRHMPLIFRDRVDSDSPEWFWQQMYEEDKFPIGSQLLGLLWYRPTGEELEAPDLPLAKWFRDTGLVGFRSGWGEDDIAGIFDAHRTWLGAHDQLDDGQFTLFGYGGRWVVESGGRNLSNAADRDAQNLVTVEGTPSPPRTHNNYWTDSYITDFCHDDRIATATEADLASSFQYGYGWRMETLNQTREPNTRDRFDLARRQLVFMREETAPPYLLVFDELRQDDDEHKYTWHLHTGENNAVRLVGNRAILTQPKVAPQFLSHPLQPGWEPGPKPRTASSGLAEYEVHIPRDGEYVLWGYGRAGTAQPGGMDSFFITFAGKERMAWSAGCPFVYKWQMVNNGEPDNVFNLKEGSHTLTVTLREPESRVAKFMLTAKGESPISIDRGSGDTSQGIVIDAADPVRLRSPFQISREEERTLKHARADVWLLTPSADLEAEPFLPQQTPIRARLRASTTAKHARFLALIYPHRPEMPQPEIEPITIDNGQAWRVRWPDCEDVIVMNEGDTVTTHGFTSDAKVLIMRFVDDQLTAYVMQHGQTLTASDHSVRLTLSGGPGTAMYSADHLAISGKRVNDFAITGWAVEHVTAHGKPVTLQRADNGLKSEIDVIPKPVLKW</sequence>
<dbReference type="EMBL" id="JBGUBD010000006">
    <property type="protein sequence ID" value="MFA9478883.1"/>
    <property type="molecule type" value="Genomic_DNA"/>
</dbReference>
<dbReference type="PANTHER" id="PTHR38045:SF1">
    <property type="entry name" value="HEPARINASE II_III-LIKE PROTEIN"/>
    <property type="match status" value="1"/>
</dbReference>
<accession>A0ABV4U9D3</accession>
<gene>
    <name evidence="3" type="ORF">ACERK3_11325</name>
</gene>
<dbReference type="Pfam" id="PF16332">
    <property type="entry name" value="DUF4962"/>
    <property type="match status" value="1"/>
</dbReference>
<evidence type="ECO:0000256" key="1">
    <source>
        <dbReference type="SAM" id="SignalP"/>
    </source>
</evidence>
<feature type="chain" id="PRO_5045375827" evidence="1">
    <location>
        <begin position="21"/>
        <end position="1181"/>
    </location>
</feature>
<reference evidence="3 4" key="1">
    <citation type="submission" date="2024-08" db="EMBL/GenBank/DDBJ databases">
        <title>Whole-genome sequencing of halo(alkali)philic microorganisms from hypersaline lakes.</title>
        <authorList>
            <person name="Sorokin D.Y."/>
            <person name="Merkel A.Y."/>
            <person name="Messina E."/>
            <person name="Yakimov M."/>
        </authorList>
    </citation>
    <scope>NUCLEOTIDE SEQUENCE [LARGE SCALE GENOMIC DNA]</scope>
    <source>
        <strain evidence="3 4">AB-hyl4</strain>
    </source>
</reference>
<dbReference type="InterPro" id="IPR013320">
    <property type="entry name" value="ConA-like_dom_sf"/>
</dbReference>
<feature type="signal peptide" evidence="1">
    <location>
        <begin position="1"/>
        <end position="20"/>
    </location>
</feature>
<dbReference type="Gene3D" id="2.70.98.70">
    <property type="match status" value="1"/>
</dbReference>
<evidence type="ECO:0000313" key="4">
    <source>
        <dbReference type="Proteomes" id="UP001575105"/>
    </source>
</evidence>
<comment type="caution">
    <text evidence="3">The sequence shown here is derived from an EMBL/GenBank/DDBJ whole genome shotgun (WGS) entry which is preliminary data.</text>
</comment>
<dbReference type="SUPFAM" id="SSF48230">
    <property type="entry name" value="Chondroitin AC/alginate lyase"/>
    <property type="match status" value="1"/>
</dbReference>
<dbReference type="Gene3D" id="2.60.120.200">
    <property type="match status" value="1"/>
</dbReference>
<feature type="domain" description="Heparinase II N-terminal" evidence="2">
    <location>
        <begin position="359"/>
        <end position="553"/>
    </location>
</feature>
<dbReference type="SUPFAM" id="SSF49899">
    <property type="entry name" value="Concanavalin A-like lectins/glucanases"/>
    <property type="match status" value="1"/>
</dbReference>
<dbReference type="Proteomes" id="UP001575105">
    <property type="component" value="Unassembled WGS sequence"/>
</dbReference>
<evidence type="ECO:0000313" key="3">
    <source>
        <dbReference type="EMBL" id="MFA9478883.1"/>
    </source>
</evidence>
<evidence type="ECO:0000259" key="2">
    <source>
        <dbReference type="Pfam" id="PF16332"/>
    </source>
</evidence>
<dbReference type="InterPro" id="IPR032518">
    <property type="entry name" value="HepII_N"/>
</dbReference>
<organism evidence="3 4">
    <name type="scientific">Natronomicrosphaera hydrolytica</name>
    <dbReference type="NCBI Taxonomy" id="3242702"/>
    <lineage>
        <taxon>Bacteria</taxon>
        <taxon>Pseudomonadati</taxon>
        <taxon>Planctomycetota</taxon>
        <taxon>Phycisphaerae</taxon>
        <taxon>Phycisphaerales</taxon>
        <taxon>Phycisphaeraceae</taxon>
        <taxon>Natronomicrosphaera</taxon>
    </lineage>
</organism>
<dbReference type="PANTHER" id="PTHR38045">
    <property type="entry name" value="CHROMOSOME 1, WHOLE GENOME SHOTGUN SEQUENCE"/>
    <property type="match status" value="1"/>
</dbReference>
<dbReference type="Pfam" id="PF13385">
    <property type="entry name" value="Laminin_G_3"/>
    <property type="match status" value="1"/>
</dbReference>
<dbReference type="RefSeq" id="WP_425345806.1">
    <property type="nucleotide sequence ID" value="NZ_JBGUBD010000006.1"/>
</dbReference>
<keyword evidence="1" id="KW-0732">Signal</keyword>
<protein>
    <submittedName>
        <fullName evidence="3">DUF4962 domain-containing protein</fullName>
    </submittedName>
</protein>
<name>A0ABV4U9D3_9BACT</name>
<dbReference type="Gene3D" id="1.50.10.100">
    <property type="entry name" value="Chondroitin AC/alginate lyase"/>
    <property type="match status" value="1"/>
</dbReference>
<dbReference type="InterPro" id="IPR008929">
    <property type="entry name" value="Chondroitin_lyas"/>
</dbReference>